<evidence type="ECO:0000256" key="6">
    <source>
        <dbReference type="ARBA" id="ARBA00022989"/>
    </source>
</evidence>
<dbReference type="InterPro" id="IPR052157">
    <property type="entry name" value="BCAA_transport_permease"/>
</dbReference>
<gene>
    <name evidence="10" type="ORF">METZ01_LOCUS393118</name>
</gene>
<keyword evidence="4 9" id="KW-0812">Transmembrane</keyword>
<comment type="subcellular location">
    <subcellularLocation>
        <location evidence="1">Cell membrane</location>
        <topology evidence="1">Multi-pass membrane protein</topology>
    </subcellularLocation>
</comment>
<feature type="non-terminal residue" evidence="10">
    <location>
        <position position="1"/>
    </location>
</feature>
<dbReference type="GO" id="GO:0005886">
    <property type="term" value="C:plasma membrane"/>
    <property type="evidence" value="ECO:0007669"/>
    <property type="project" value="UniProtKB-SubCell"/>
</dbReference>
<evidence type="ECO:0000256" key="1">
    <source>
        <dbReference type="ARBA" id="ARBA00004651"/>
    </source>
</evidence>
<keyword evidence="2" id="KW-0813">Transport</keyword>
<feature type="transmembrane region" description="Helical" evidence="9">
    <location>
        <begin position="158"/>
        <end position="175"/>
    </location>
</feature>
<feature type="transmembrane region" description="Helical" evidence="9">
    <location>
        <begin position="119"/>
        <end position="146"/>
    </location>
</feature>
<keyword evidence="5" id="KW-0029">Amino-acid transport</keyword>
<dbReference type="PANTHER" id="PTHR11795">
    <property type="entry name" value="BRANCHED-CHAIN AMINO ACID TRANSPORT SYSTEM PERMEASE PROTEIN LIVH"/>
    <property type="match status" value="1"/>
</dbReference>
<dbReference type="CDD" id="cd06582">
    <property type="entry name" value="TM_PBP1_LivH_like"/>
    <property type="match status" value="1"/>
</dbReference>
<name>A0A382V190_9ZZZZ</name>
<accession>A0A382V190</accession>
<dbReference type="AlphaFoldDB" id="A0A382V190"/>
<evidence type="ECO:0000256" key="5">
    <source>
        <dbReference type="ARBA" id="ARBA00022970"/>
    </source>
</evidence>
<evidence type="ECO:0000256" key="8">
    <source>
        <dbReference type="ARBA" id="ARBA00037998"/>
    </source>
</evidence>
<feature type="transmembrane region" description="Helical" evidence="9">
    <location>
        <begin position="78"/>
        <end position="99"/>
    </location>
</feature>
<comment type="similarity">
    <text evidence="8">Belongs to the binding-protein-dependent transport system permease family. LivHM subfamily.</text>
</comment>
<dbReference type="GO" id="GO:0006865">
    <property type="term" value="P:amino acid transport"/>
    <property type="evidence" value="ECO:0007669"/>
    <property type="project" value="UniProtKB-KW"/>
</dbReference>
<keyword evidence="6 9" id="KW-1133">Transmembrane helix</keyword>
<evidence type="ECO:0000256" key="4">
    <source>
        <dbReference type="ARBA" id="ARBA00022692"/>
    </source>
</evidence>
<organism evidence="10">
    <name type="scientific">marine metagenome</name>
    <dbReference type="NCBI Taxonomy" id="408172"/>
    <lineage>
        <taxon>unclassified sequences</taxon>
        <taxon>metagenomes</taxon>
        <taxon>ecological metagenomes</taxon>
    </lineage>
</organism>
<keyword evidence="7 9" id="KW-0472">Membrane</keyword>
<protein>
    <recommendedName>
        <fullName evidence="11">Branched-chain amino acid ABC transporter permease</fullName>
    </recommendedName>
</protein>
<dbReference type="Pfam" id="PF02653">
    <property type="entry name" value="BPD_transp_2"/>
    <property type="match status" value="1"/>
</dbReference>
<feature type="transmembrane region" description="Helical" evidence="9">
    <location>
        <begin position="37"/>
        <end position="57"/>
    </location>
</feature>
<dbReference type="PANTHER" id="PTHR11795:SF442">
    <property type="entry name" value="ABC TRANSPORTER ATP-BINDING PROTEIN"/>
    <property type="match status" value="1"/>
</dbReference>
<proteinExistence type="inferred from homology"/>
<dbReference type="GO" id="GO:0022857">
    <property type="term" value="F:transmembrane transporter activity"/>
    <property type="evidence" value="ECO:0007669"/>
    <property type="project" value="InterPro"/>
</dbReference>
<evidence type="ECO:0000256" key="9">
    <source>
        <dbReference type="SAM" id="Phobius"/>
    </source>
</evidence>
<evidence type="ECO:0000256" key="2">
    <source>
        <dbReference type="ARBA" id="ARBA00022448"/>
    </source>
</evidence>
<evidence type="ECO:0000256" key="7">
    <source>
        <dbReference type="ARBA" id="ARBA00023136"/>
    </source>
</evidence>
<keyword evidence="3" id="KW-1003">Cell membrane</keyword>
<sequence length="187" mass="19651">VLEDVIILIWGVDPYFAYQPMALLGSTEIVGMPFDTYSLTMVGLAVVVGIVLWLGLTRTKWGKLLLAVIYDRELAQTMGINVTVVFLVTFIIGAMLGALGGAYVAPTISVSPGVGVEVIVLAFAVVVIGGMGSIPGAMIGSLVVGLARAAAVHKFPEVELFVIYAIMAAVLAFRPEGLFAPAKARKI</sequence>
<reference evidence="10" key="1">
    <citation type="submission" date="2018-05" db="EMBL/GenBank/DDBJ databases">
        <authorList>
            <person name="Lanie J.A."/>
            <person name="Ng W.-L."/>
            <person name="Kazmierczak K.M."/>
            <person name="Andrzejewski T.M."/>
            <person name="Davidsen T.M."/>
            <person name="Wayne K.J."/>
            <person name="Tettelin H."/>
            <person name="Glass J.I."/>
            <person name="Rusch D."/>
            <person name="Podicherti R."/>
            <person name="Tsui H.-C.T."/>
            <person name="Winkler M.E."/>
        </authorList>
    </citation>
    <scope>NUCLEOTIDE SEQUENCE</scope>
</reference>
<dbReference type="EMBL" id="UINC01148407">
    <property type="protein sequence ID" value="SVD40264.1"/>
    <property type="molecule type" value="Genomic_DNA"/>
</dbReference>
<evidence type="ECO:0008006" key="11">
    <source>
        <dbReference type="Google" id="ProtNLM"/>
    </source>
</evidence>
<evidence type="ECO:0000256" key="3">
    <source>
        <dbReference type="ARBA" id="ARBA00022475"/>
    </source>
</evidence>
<evidence type="ECO:0000313" key="10">
    <source>
        <dbReference type="EMBL" id="SVD40264.1"/>
    </source>
</evidence>
<dbReference type="InterPro" id="IPR001851">
    <property type="entry name" value="ABC_transp_permease"/>
</dbReference>